<dbReference type="InterPro" id="IPR001098">
    <property type="entry name" value="DNA-dir_DNA_pol_A_palm_dom"/>
</dbReference>
<dbReference type="PANTHER" id="PTHR10133">
    <property type="entry name" value="DNA POLYMERASE I"/>
    <property type="match status" value="1"/>
</dbReference>
<proteinExistence type="predicted"/>
<gene>
    <name evidence="4" type="ORF">PAPOLLO_LOCUS19695</name>
</gene>
<dbReference type="InterPro" id="IPR002298">
    <property type="entry name" value="DNA_polymerase_A"/>
</dbReference>
<protein>
    <submittedName>
        <fullName evidence="4">(apollo) hypothetical protein</fullName>
    </submittedName>
</protein>
<reference evidence="4" key="1">
    <citation type="submission" date="2021-04" db="EMBL/GenBank/DDBJ databases">
        <authorList>
            <person name="Tunstrom K."/>
        </authorList>
    </citation>
    <scope>NUCLEOTIDE SEQUENCE</scope>
</reference>
<dbReference type="PANTHER" id="PTHR10133:SF27">
    <property type="entry name" value="DNA POLYMERASE NU"/>
    <property type="match status" value="1"/>
</dbReference>
<evidence type="ECO:0000259" key="3">
    <source>
        <dbReference type="SMART" id="SM00482"/>
    </source>
</evidence>
<evidence type="ECO:0000313" key="5">
    <source>
        <dbReference type="Proteomes" id="UP000691718"/>
    </source>
</evidence>
<feature type="region of interest" description="Disordered" evidence="2">
    <location>
        <begin position="277"/>
        <end position="311"/>
    </location>
</feature>
<evidence type="ECO:0000313" key="4">
    <source>
        <dbReference type="EMBL" id="CAG5031425.1"/>
    </source>
</evidence>
<dbReference type="GO" id="GO:0006302">
    <property type="term" value="P:double-strand break repair"/>
    <property type="evidence" value="ECO:0007669"/>
    <property type="project" value="TreeGrafter"/>
</dbReference>
<keyword evidence="5" id="KW-1185">Reference proteome</keyword>
<dbReference type="AlphaFoldDB" id="A0A8S3XQ22"/>
<dbReference type="OrthoDB" id="275278at2759"/>
<dbReference type="EMBL" id="CAJQZP010001218">
    <property type="protein sequence ID" value="CAG5031425.1"/>
    <property type="molecule type" value="Genomic_DNA"/>
</dbReference>
<feature type="compositionally biased region" description="Basic and acidic residues" evidence="2">
    <location>
        <begin position="287"/>
        <end position="306"/>
    </location>
</feature>
<comment type="caution">
    <text evidence="4">The sequence shown here is derived from an EMBL/GenBank/DDBJ whole genome shotgun (WGS) entry which is preliminary data.</text>
</comment>
<evidence type="ECO:0000256" key="1">
    <source>
        <dbReference type="ARBA" id="ARBA00022705"/>
    </source>
</evidence>
<organism evidence="4 5">
    <name type="scientific">Parnassius apollo</name>
    <name type="common">Apollo butterfly</name>
    <name type="synonym">Papilio apollo</name>
    <dbReference type="NCBI Taxonomy" id="110799"/>
    <lineage>
        <taxon>Eukaryota</taxon>
        <taxon>Metazoa</taxon>
        <taxon>Ecdysozoa</taxon>
        <taxon>Arthropoda</taxon>
        <taxon>Hexapoda</taxon>
        <taxon>Insecta</taxon>
        <taxon>Pterygota</taxon>
        <taxon>Neoptera</taxon>
        <taxon>Endopterygota</taxon>
        <taxon>Lepidoptera</taxon>
        <taxon>Glossata</taxon>
        <taxon>Ditrysia</taxon>
        <taxon>Papilionoidea</taxon>
        <taxon>Papilionidae</taxon>
        <taxon>Parnassiinae</taxon>
        <taxon>Parnassini</taxon>
        <taxon>Parnassius</taxon>
        <taxon>Parnassius</taxon>
    </lineage>
</organism>
<name>A0A8S3XQ22_PARAO</name>
<keyword evidence="1" id="KW-0235">DNA replication</keyword>
<dbReference type="SMART" id="SM00482">
    <property type="entry name" value="POLAc"/>
    <property type="match status" value="1"/>
</dbReference>
<dbReference type="Proteomes" id="UP000691718">
    <property type="component" value="Unassembled WGS sequence"/>
</dbReference>
<dbReference type="GO" id="GO:0003677">
    <property type="term" value="F:DNA binding"/>
    <property type="evidence" value="ECO:0007669"/>
    <property type="project" value="InterPro"/>
</dbReference>
<evidence type="ECO:0000256" key="2">
    <source>
        <dbReference type="SAM" id="MobiDB-lite"/>
    </source>
</evidence>
<accession>A0A8S3XQ22</accession>
<sequence length="846" mass="96457">MNVNNTWDITMEKYKKHLSPFGRKVLSVLLQERISTDDWINFTDINVVLSETNTNTISKSDELVRSAHEELVPQNSQNIIPFDHIDKPSDSNDKDDLLNKQISENTVTDFPGPVAWEDIFDSQLLLFSKNDDTKNLTCNKAANNTKVVKTFEITFPEKIREDRDIKKEFKNNSEKNAKKHKNKSNISEKVPKKVKKVAKEFDDSSRPSFRKEKYTKTVKKWLNGVDPKHVVEEMNILENTSDNTNKINGVEITIEENLSGDWHKKMVQAKLSNVNGIMKFSKPSKNNSERANKSEKRDPPATEANKEKKKSKFVAPIKSQIPVKDITYKVFTFDNDNDCFDENKSDLRYNATEVVMTLIYRNDYCQLNNHYTEDVGVQGIMFLVKDNFYYLRDPFSKHKDKIRNLMYNNNVICYEGKNLLTHLFQYLSSDVNKGIKILDAKIGGSLLDPDNPPNNFTELQKLLTYEPEYTIATDCVLQKSAWYISLLKECWDKLQQSLVGQGLWNIFVEIEMRVLPIIAGMQYRGVSVDLEKLKCMEKLLLEKMKTVEQECYKAAGKTFQINSAVQVRAILYDELKLDSKCNVKIRETICKGAKSTSEAMLRSLIHKHILPKLILEYRHLHKTHATFLTGIAQCVRDGVVKPLWEQTAAATGRISCNSPNLQAVPKTPFSLTLFSREGTVDDAQTLNLRSLYVGRAGHYLLAADFKQVECRVFAHAAADNSLLQALSSPDLFRVLSAAWLNKSGSEVTNEERERTKRVVYASMYGAGVNKLADVLGLGYEHALSVVTSFNSSAADLCKMAMVKTEQYLRNNDPPIDLHLLLQIHDELVWEVRDEDLNRAAGILISS</sequence>
<dbReference type="GO" id="GO:0003887">
    <property type="term" value="F:DNA-directed DNA polymerase activity"/>
    <property type="evidence" value="ECO:0007669"/>
    <property type="project" value="InterPro"/>
</dbReference>
<feature type="domain" description="DNA-directed DNA polymerase family A palm" evidence="3">
    <location>
        <begin position="685"/>
        <end position="835"/>
    </location>
</feature>
<dbReference type="GO" id="GO:0006261">
    <property type="term" value="P:DNA-templated DNA replication"/>
    <property type="evidence" value="ECO:0007669"/>
    <property type="project" value="InterPro"/>
</dbReference>
<dbReference type="Pfam" id="PF00476">
    <property type="entry name" value="DNA_pol_A"/>
    <property type="match status" value="1"/>
</dbReference>